<feature type="compositionally biased region" description="Polar residues" evidence="4">
    <location>
        <begin position="915"/>
        <end position="926"/>
    </location>
</feature>
<feature type="compositionally biased region" description="Polar residues" evidence="4">
    <location>
        <begin position="50"/>
        <end position="71"/>
    </location>
</feature>
<feature type="compositionally biased region" description="Basic and acidic residues" evidence="4">
    <location>
        <begin position="604"/>
        <end position="623"/>
    </location>
</feature>
<feature type="compositionally biased region" description="Gly residues" evidence="4">
    <location>
        <begin position="1166"/>
        <end position="1175"/>
    </location>
</feature>
<feature type="compositionally biased region" description="Basic and acidic residues" evidence="4">
    <location>
        <begin position="1252"/>
        <end position="1263"/>
    </location>
</feature>
<feature type="region of interest" description="Disordered" evidence="4">
    <location>
        <begin position="1129"/>
        <end position="1314"/>
    </location>
</feature>
<dbReference type="InParanoid" id="A0A507BAP5"/>
<dbReference type="Proteomes" id="UP000319257">
    <property type="component" value="Unassembled WGS sequence"/>
</dbReference>
<accession>A0A507BAP5</accession>
<name>A0A507BAP5_9PEZI</name>
<organism evidence="6 7">
    <name type="scientific">Thyridium curvatum</name>
    <dbReference type="NCBI Taxonomy" id="1093900"/>
    <lineage>
        <taxon>Eukaryota</taxon>
        <taxon>Fungi</taxon>
        <taxon>Dikarya</taxon>
        <taxon>Ascomycota</taxon>
        <taxon>Pezizomycotina</taxon>
        <taxon>Sordariomycetes</taxon>
        <taxon>Sordariomycetidae</taxon>
        <taxon>Thyridiales</taxon>
        <taxon>Thyridiaceae</taxon>
        <taxon>Thyridium</taxon>
    </lineage>
</organism>
<dbReference type="GeneID" id="41970956"/>
<dbReference type="PANTHER" id="PTHR14396:SF10">
    <property type="entry name" value="CLASPIN"/>
    <property type="match status" value="1"/>
</dbReference>
<comment type="caution">
    <text evidence="6">The sequence shown here is derived from an EMBL/GenBank/DDBJ whole genome shotgun (WGS) entry which is preliminary data.</text>
</comment>
<feature type="compositionally biased region" description="Basic and acidic residues" evidence="4">
    <location>
        <begin position="1043"/>
        <end position="1058"/>
    </location>
</feature>
<dbReference type="InterPro" id="IPR024146">
    <property type="entry name" value="Claspin"/>
</dbReference>
<evidence type="ECO:0000256" key="3">
    <source>
        <dbReference type="ARBA" id="ARBA00023242"/>
    </source>
</evidence>
<dbReference type="EMBL" id="SKBQ01000015">
    <property type="protein sequence ID" value="TPX16947.1"/>
    <property type="molecule type" value="Genomic_DNA"/>
</dbReference>
<feature type="compositionally biased region" description="Acidic residues" evidence="4">
    <location>
        <begin position="673"/>
        <end position="690"/>
    </location>
</feature>
<feature type="compositionally biased region" description="Gly residues" evidence="4">
    <location>
        <begin position="1379"/>
        <end position="1390"/>
    </location>
</feature>
<feature type="region of interest" description="Disordered" evidence="4">
    <location>
        <begin position="1096"/>
        <end position="1117"/>
    </location>
</feature>
<evidence type="ECO:0000256" key="2">
    <source>
        <dbReference type="ARBA" id="ARBA00022553"/>
    </source>
</evidence>
<feature type="compositionally biased region" description="Low complexity" evidence="4">
    <location>
        <begin position="968"/>
        <end position="987"/>
    </location>
</feature>
<dbReference type="GO" id="GO:0033314">
    <property type="term" value="P:mitotic DNA replication checkpoint signaling"/>
    <property type="evidence" value="ECO:0007669"/>
    <property type="project" value="TreeGrafter"/>
</dbReference>
<keyword evidence="3" id="KW-0539">Nucleus</keyword>
<proteinExistence type="predicted"/>
<feature type="compositionally biased region" description="Acidic residues" evidence="4">
    <location>
        <begin position="1012"/>
        <end position="1022"/>
    </location>
</feature>
<feature type="region of interest" description="Disordered" evidence="4">
    <location>
        <begin position="334"/>
        <end position="462"/>
    </location>
</feature>
<feature type="compositionally biased region" description="Low complexity" evidence="4">
    <location>
        <begin position="1269"/>
        <end position="1280"/>
    </location>
</feature>
<feature type="compositionally biased region" description="Low complexity" evidence="4">
    <location>
        <begin position="1196"/>
        <end position="1208"/>
    </location>
</feature>
<dbReference type="OrthoDB" id="2130597at2759"/>
<feature type="compositionally biased region" description="Polar residues" evidence="4">
    <location>
        <begin position="1177"/>
        <end position="1188"/>
    </location>
</feature>
<feature type="compositionally biased region" description="Acidic residues" evidence="4">
    <location>
        <begin position="633"/>
        <end position="646"/>
    </location>
</feature>
<reference evidence="6 7" key="1">
    <citation type="submission" date="2019-06" db="EMBL/GenBank/DDBJ databases">
        <title>Draft genome sequence of the filamentous fungus Phialemoniopsis curvata isolated from diesel fuel.</title>
        <authorList>
            <person name="Varaljay V.A."/>
            <person name="Lyon W.J."/>
            <person name="Crouch A.L."/>
            <person name="Drake C.E."/>
            <person name="Hollomon J.M."/>
            <person name="Nadeau L.J."/>
            <person name="Nunn H.S."/>
            <person name="Stevenson B.S."/>
            <person name="Bojanowski C.L."/>
            <person name="Crookes-Goodson W.J."/>
        </authorList>
    </citation>
    <scope>NUCLEOTIDE SEQUENCE [LARGE SCALE GENOMIC DNA]</scope>
    <source>
        <strain evidence="6 7">D216</strain>
    </source>
</reference>
<feature type="domain" description="DNA replication checkpoint mediator MRC1" evidence="5">
    <location>
        <begin position="1003"/>
        <end position="1145"/>
    </location>
</feature>
<feature type="compositionally biased region" description="Basic residues" evidence="4">
    <location>
        <begin position="159"/>
        <end position="170"/>
    </location>
</feature>
<feature type="compositionally biased region" description="Polar residues" evidence="4">
    <location>
        <begin position="171"/>
        <end position="181"/>
    </location>
</feature>
<evidence type="ECO:0000313" key="7">
    <source>
        <dbReference type="Proteomes" id="UP000319257"/>
    </source>
</evidence>
<dbReference type="GO" id="GO:0007095">
    <property type="term" value="P:mitotic G2 DNA damage checkpoint signaling"/>
    <property type="evidence" value="ECO:0007669"/>
    <property type="project" value="TreeGrafter"/>
</dbReference>
<feature type="compositionally biased region" description="Acidic residues" evidence="4">
    <location>
        <begin position="256"/>
        <end position="273"/>
    </location>
</feature>
<evidence type="ECO:0000313" key="6">
    <source>
        <dbReference type="EMBL" id="TPX16947.1"/>
    </source>
</evidence>
<feature type="region of interest" description="Disordered" evidence="4">
    <location>
        <begin position="1344"/>
        <end position="1399"/>
    </location>
</feature>
<feature type="compositionally biased region" description="Low complexity" evidence="4">
    <location>
        <begin position="378"/>
        <end position="388"/>
    </location>
</feature>
<feature type="compositionally biased region" description="Basic and acidic residues" evidence="4">
    <location>
        <begin position="231"/>
        <end position="255"/>
    </location>
</feature>
<feature type="compositionally biased region" description="Low complexity" evidence="4">
    <location>
        <begin position="1347"/>
        <end position="1357"/>
    </location>
</feature>
<dbReference type="STRING" id="1093900.A0A507BAP5"/>
<keyword evidence="7" id="KW-1185">Reference proteome</keyword>
<sequence>MASSRSPSPGEGSSSPPGTPLTPRSKLKALFADMSASSDDDASPTRKQSRPSSIKAGQSPTVRRNTPTFTKSPVRDDDESSEEEVVRPRGRLASRMQAQDAVQQHQEESEPEARPEDARERVKRMLAKAAEPQKTGEKDGNSDADMASGEEDDEVVTFRQHRRLKQKSRRSPTPASKTATPQREDSPGMFVSPTKEPSPLPSIADGEASDSDADLPPASTKNHRFMALVAKKREELRAKEAEEERKREARLARQAEEDEQLMDDGESSDITDDEGGRKLTQEASGSRPAARKASKKALEEMNRETQRMSRSLQLAHEAKTRKKITKASLFERFNFKPAGYTAPAPPAEEKHAASSSRPGTPASDVEMKDADTPPSSPPVVGKEPVGPGEAKEVSALQAVSEAIPAGTNTNDDDDEALPTLDDVLAQAYSSQPKPLDKGKGKAVDVEIPPQPHETKPAAHKRQFRVKLPQLEANLVTIASDEEDELVITKPKKSKIDAIFDRVPAKRETESRSMQALRYLAQVDGSPGRKASHGARRGAAKEKESMTVAELQAALQQRAREQAKLERDRRLEMLKAKGVHVQTTEEREQEMNEIEDIVARARREAEEIMQREREAAKAEKRANGEEGAAADPLAWDDSDASDDEEYREEPSEIELSGSEEDEEMAEKRAGLIDEAAESADESEDGEAETVEQDAKAADSDEEMVELPTRKARRNKLAAILSDDDDEEVQPSEAKTPKPKTSFFKSPSANQTTDSPHVPTSVLRSATKTFIPGLPVTNGDPAGLGLTQIFAGTMDDSQASAMMGSPSQPMPTFEPKPTFDSFPDSNFSQTVPDGADMILNSQPTQKETQGEESQGVQIQFTQSQMHGFDSLLREQDATQTSDFLVLTQDGGFQNYSPLKQRFVEPPPSTIETVAVDPSQQPDPSQHESSPLMHKKGKLRRKIQMAAVPESDEEMEPTEALQPEEEEDEFGFGTTTTTTAFSVMKDAAAAAEEKKKRKALEAFSKKKSKAKDMVEDQAEESEDEYAGLGGADGEDSDDESTASVKDMIDDETKGSRGDDAKLAGFYADRERASDEKQVEKLFRDITSGMLRRKRAAGADFDGLSDEDDGGEARRRMKRRQFQKMQRALFADERVSKVAENPRNSAFLRTIEDRGSDDEDMDFLFEQPSVGGGGGGGGVDSQRSSDGESQQVVAIPDSQPSASTSAAASAPARRAKGRDKRPATLGEIRESLSNLLDDPGESVIPATATDDEEEHESSGDERERERLLPATASSMSSGSSNKENSNPRRRQHGAVVDRISLKRAGSSSVSAAGGGGAAGRMAFAAPAAASSSSAGGFRVPALLRRATTNNSLAGSSSATSAPGGGFGEEGHRAARSKASSSTNGGGAAGSGGGGAKKKSGINYFARENERRAAMAEKEKRREARKWKGAEGRGAVVGGLFGAGKFE</sequence>
<dbReference type="RefSeq" id="XP_030998658.1">
    <property type="nucleotide sequence ID" value="XM_031137817.1"/>
</dbReference>
<evidence type="ECO:0000259" key="5">
    <source>
        <dbReference type="Pfam" id="PF09444"/>
    </source>
</evidence>
<feature type="region of interest" description="Disordered" evidence="4">
    <location>
        <begin position="604"/>
        <end position="758"/>
    </location>
</feature>
<keyword evidence="2" id="KW-0597">Phosphoprotein</keyword>
<dbReference type="GO" id="GO:0010997">
    <property type="term" value="F:anaphase-promoting complex binding"/>
    <property type="evidence" value="ECO:0007669"/>
    <property type="project" value="TreeGrafter"/>
</dbReference>
<feature type="compositionally biased region" description="Basic and acidic residues" evidence="4">
    <location>
        <begin position="105"/>
        <end position="120"/>
    </location>
</feature>
<feature type="compositionally biased region" description="Acidic residues" evidence="4">
    <location>
        <begin position="947"/>
        <end position="967"/>
    </location>
</feature>
<comment type="subcellular location">
    <subcellularLocation>
        <location evidence="1">Nucleus</location>
    </subcellularLocation>
</comment>
<gene>
    <name evidence="6" type="ORF">E0L32_003509</name>
</gene>
<feature type="region of interest" description="Disordered" evidence="4">
    <location>
        <begin position="522"/>
        <end position="544"/>
    </location>
</feature>
<dbReference type="PANTHER" id="PTHR14396">
    <property type="entry name" value="CLASPIN"/>
    <property type="match status" value="1"/>
</dbReference>
<evidence type="ECO:0000256" key="1">
    <source>
        <dbReference type="ARBA" id="ARBA00004123"/>
    </source>
</evidence>
<feature type="region of interest" description="Disordered" evidence="4">
    <location>
        <begin position="796"/>
        <end position="855"/>
    </location>
</feature>
<feature type="compositionally biased region" description="Polar residues" evidence="4">
    <location>
        <begin position="741"/>
        <end position="753"/>
    </location>
</feature>
<feature type="compositionally biased region" description="Basic and acidic residues" evidence="4">
    <location>
        <begin position="988"/>
        <end position="1011"/>
    </location>
</feature>
<feature type="region of interest" description="Disordered" evidence="4">
    <location>
        <begin position="1"/>
        <end position="321"/>
    </location>
</feature>
<feature type="compositionally biased region" description="Polar residues" evidence="4">
    <location>
        <begin position="837"/>
        <end position="855"/>
    </location>
</feature>
<dbReference type="InterPro" id="IPR018564">
    <property type="entry name" value="Repl_chkpnt_MRC1_dom"/>
</dbReference>
<dbReference type="Pfam" id="PF09444">
    <property type="entry name" value="MRC1"/>
    <property type="match status" value="1"/>
</dbReference>
<feature type="compositionally biased region" description="Basic and acidic residues" evidence="4">
    <location>
        <begin position="434"/>
        <end position="444"/>
    </location>
</feature>
<dbReference type="GO" id="GO:0005634">
    <property type="term" value="C:nucleus"/>
    <property type="evidence" value="ECO:0007669"/>
    <property type="project" value="UniProtKB-SubCell"/>
</dbReference>
<feature type="region of interest" description="Disordered" evidence="4">
    <location>
        <begin position="894"/>
        <end position="1058"/>
    </location>
</feature>
<protein>
    <recommendedName>
        <fullName evidence="5">DNA replication checkpoint mediator MRC1 domain-containing protein</fullName>
    </recommendedName>
</protein>
<feature type="compositionally biased region" description="Basic residues" evidence="4">
    <location>
        <begin position="930"/>
        <end position="940"/>
    </location>
</feature>
<feature type="compositionally biased region" description="Low complexity" evidence="4">
    <location>
        <begin position="1"/>
        <end position="24"/>
    </location>
</feature>
<evidence type="ECO:0000256" key="4">
    <source>
        <dbReference type="SAM" id="MobiDB-lite"/>
    </source>
</evidence>
<feature type="compositionally biased region" description="Basic and acidic residues" evidence="4">
    <location>
        <begin position="296"/>
        <end position="307"/>
    </location>
</feature>